<accession>A0ABZ1GT00</accession>
<protein>
    <submittedName>
        <fullName evidence="1">Uncharacterized protein</fullName>
    </submittedName>
</protein>
<dbReference type="Proteomes" id="UP001335325">
    <property type="component" value="Chromosome"/>
</dbReference>
<keyword evidence="2" id="KW-1185">Reference proteome</keyword>
<organism evidence="1 2">
    <name type="scientific">Streptomyces hirsutus</name>
    <dbReference type="NCBI Taxonomy" id="35620"/>
    <lineage>
        <taxon>Bacteria</taxon>
        <taxon>Bacillati</taxon>
        <taxon>Actinomycetota</taxon>
        <taxon>Actinomycetes</taxon>
        <taxon>Kitasatosporales</taxon>
        <taxon>Streptomycetaceae</taxon>
        <taxon>Streptomyces</taxon>
    </lineage>
</organism>
<name>A0ABZ1GT00_9ACTN</name>
<evidence type="ECO:0000313" key="1">
    <source>
        <dbReference type="EMBL" id="WSD09313.1"/>
    </source>
</evidence>
<gene>
    <name evidence="1" type="ORF">OIE73_28630</name>
</gene>
<dbReference type="RefSeq" id="WP_326755087.1">
    <property type="nucleotide sequence ID" value="NZ_CP109134.1"/>
</dbReference>
<sequence>MYLSAIYVRQTMSVSQITVVTANAVTTTPGQCWLGLYNSSGTLLASVDTSGTIGAQGVHQYALTSQTLAPGFYYVGFLSTSSPALQLMSGITVGATKPIMNGNLTNPSRLRFAVNGTGQTTLPSTLTLASNSATGSGAFWVALN</sequence>
<evidence type="ECO:0000313" key="2">
    <source>
        <dbReference type="Proteomes" id="UP001335325"/>
    </source>
</evidence>
<reference evidence="1 2" key="1">
    <citation type="submission" date="2022-10" db="EMBL/GenBank/DDBJ databases">
        <title>The complete genomes of actinobacterial strains from the NBC collection.</title>
        <authorList>
            <person name="Joergensen T.S."/>
            <person name="Alvarez Arevalo M."/>
            <person name="Sterndorff E.B."/>
            <person name="Faurdal D."/>
            <person name="Vuksanovic O."/>
            <person name="Mourched A.-S."/>
            <person name="Charusanti P."/>
            <person name="Shaw S."/>
            <person name="Blin K."/>
            <person name="Weber T."/>
        </authorList>
    </citation>
    <scope>NUCLEOTIDE SEQUENCE [LARGE SCALE GENOMIC DNA]</scope>
    <source>
        <strain evidence="1 2">NBC 01753</strain>
    </source>
</reference>
<dbReference type="GeneID" id="91546622"/>
<dbReference type="EMBL" id="CP109134">
    <property type="protein sequence ID" value="WSD09313.1"/>
    <property type="molecule type" value="Genomic_DNA"/>
</dbReference>
<proteinExistence type="predicted"/>